<feature type="domain" description="Quinolinate phosphoribosyl transferase N-terminal" evidence="14">
    <location>
        <begin position="25"/>
        <end position="105"/>
    </location>
</feature>
<comment type="pathway">
    <text evidence="2">Cofactor biosynthesis; NAD(+) biosynthesis; nicotinate D-ribonucleotide from quinolinate: step 1/1.</text>
</comment>
<dbReference type="FunFam" id="3.90.1170.20:FF:000001">
    <property type="entry name" value="Nicotinate-nucleotide diphosphorylase (Carboxylating)"/>
    <property type="match status" value="1"/>
</dbReference>
<dbReference type="GO" id="GO:0009435">
    <property type="term" value="P:NAD+ biosynthetic process"/>
    <property type="evidence" value="ECO:0007669"/>
    <property type="project" value="UniProtKB-UniPathway"/>
</dbReference>
<dbReference type="Pfam" id="PF02749">
    <property type="entry name" value="QRPTase_N"/>
    <property type="match status" value="1"/>
</dbReference>
<comment type="catalytic activity">
    <reaction evidence="10">
        <text>nicotinate beta-D-ribonucleotide + CO2 + diphosphate = quinolinate + 5-phospho-alpha-D-ribose 1-diphosphate + 2 H(+)</text>
        <dbReference type="Rhea" id="RHEA:12733"/>
        <dbReference type="ChEBI" id="CHEBI:15378"/>
        <dbReference type="ChEBI" id="CHEBI:16526"/>
        <dbReference type="ChEBI" id="CHEBI:29959"/>
        <dbReference type="ChEBI" id="CHEBI:33019"/>
        <dbReference type="ChEBI" id="CHEBI:57502"/>
        <dbReference type="ChEBI" id="CHEBI:58017"/>
        <dbReference type="EC" id="2.4.2.19"/>
    </reaction>
</comment>
<dbReference type="InterPro" id="IPR002638">
    <property type="entry name" value="Quinolinate_PRibosylTrfase_C"/>
</dbReference>
<gene>
    <name evidence="15" type="ORF">HNR44_002053</name>
</gene>
<comment type="similarity">
    <text evidence="3 12">Belongs to the NadC/ModD family.</text>
</comment>
<dbReference type="Gene3D" id="3.90.1170.20">
    <property type="entry name" value="Quinolinate phosphoribosyl transferase, N-terminal domain"/>
    <property type="match status" value="1"/>
</dbReference>
<dbReference type="GO" id="GO:0005737">
    <property type="term" value="C:cytoplasm"/>
    <property type="evidence" value="ECO:0007669"/>
    <property type="project" value="TreeGrafter"/>
</dbReference>
<proteinExistence type="inferred from homology"/>
<dbReference type="EC" id="2.4.2.19" evidence="5"/>
<keyword evidence="16" id="KW-1185">Reference proteome</keyword>
<dbReference type="PANTHER" id="PTHR32179">
    <property type="entry name" value="NICOTINATE-NUCLEOTIDE PYROPHOSPHORYLASE [CARBOXYLATING]"/>
    <property type="match status" value="1"/>
</dbReference>
<dbReference type="InterPro" id="IPR004393">
    <property type="entry name" value="NadC"/>
</dbReference>
<dbReference type="Gene3D" id="3.20.20.70">
    <property type="entry name" value="Aldolase class I"/>
    <property type="match status" value="1"/>
</dbReference>
<dbReference type="GO" id="GO:0004514">
    <property type="term" value="F:nicotinate-nucleotide diphosphorylase (carboxylating) activity"/>
    <property type="evidence" value="ECO:0007669"/>
    <property type="project" value="UniProtKB-EC"/>
</dbReference>
<evidence type="ECO:0000259" key="14">
    <source>
        <dbReference type="Pfam" id="PF02749"/>
    </source>
</evidence>
<organism evidence="15 16">
    <name type="scientific">Geomicrobium halophilum</name>
    <dbReference type="NCBI Taxonomy" id="549000"/>
    <lineage>
        <taxon>Bacteria</taxon>
        <taxon>Bacillati</taxon>
        <taxon>Bacillota</taxon>
        <taxon>Bacilli</taxon>
        <taxon>Bacillales</taxon>
        <taxon>Geomicrobium</taxon>
    </lineage>
</organism>
<comment type="caution">
    <text evidence="15">The sequence shown here is derived from an EMBL/GenBank/DDBJ whole genome shotgun (WGS) entry which is preliminary data.</text>
</comment>
<evidence type="ECO:0000256" key="8">
    <source>
        <dbReference type="ARBA" id="ARBA00022679"/>
    </source>
</evidence>
<evidence type="ECO:0000259" key="13">
    <source>
        <dbReference type="Pfam" id="PF01729"/>
    </source>
</evidence>
<evidence type="ECO:0000256" key="10">
    <source>
        <dbReference type="ARBA" id="ARBA00047445"/>
    </source>
</evidence>
<comment type="function">
    <text evidence="1">Involved in the catabolism of quinolinic acid (QA).</text>
</comment>
<dbReference type="NCBIfam" id="TIGR00078">
    <property type="entry name" value="nadC"/>
    <property type="match status" value="1"/>
</dbReference>
<keyword evidence="8 12" id="KW-0808">Transferase</keyword>
<name>A0A841PZR8_9BACL</name>
<reference evidence="15 16" key="1">
    <citation type="submission" date="2020-08" db="EMBL/GenBank/DDBJ databases">
        <title>Genomic Encyclopedia of Type Strains, Phase IV (KMG-IV): sequencing the most valuable type-strain genomes for metagenomic binning, comparative biology and taxonomic classification.</title>
        <authorList>
            <person name="Goeker M."/>
        </authorList>
    </citation>
    <scope>NUCLEOTIDE SEQUENCE [LARGE SCALE GENOMIC DNA]</scope>
    <source>
        <strain evidence="15 16">DSM 21769</strain>
    </source>
</reference>
<dbReference type="PIRSF" id="PIRSF006250">
    <property type="entry name" value="NadC_ModD"/>
    <property type="match status" value="1"/>
</dbReference>
<dbReference type="UniPathway" id="UPA00253">
    <property type="reaction ID" value="UER00331"/>
</dbReference>
<dbReference type="Proteomes" id="UP000568839">
    <property type="component" value="Unassembled WGS sequence"/>
</dbReference>
<dbReference type="RefSeq" id="WP_184403995.1">
    <property type="nucleotide sequence ID" value="NZ_JACHHJ010000002.1"/>
</dbReference>
<keyword evidence="7 12" id="KW-0328">Glycosyltransferase</keyword>
<dbReference type="CDD" id="cd01572">
    <property type="entry name" value="QPRTase"/>
    <property type="match status" value="1"/>
</dbReference>
<dbReference type="InterPro" id="IPR022412">
    <property type="entry name" value="Quinolinate_PRibosylTrfase_N"/>
</dbReference>
<dbReference type="SUPFAM" id="SSF54675">
    <property type="entry name" value="Nicotinate/Quinolinate PRTase N-terminal domain-like"/>
    <property type="match status" value="1"/>
</dbReference>
<dbReference type="GO" id="GO:0034213">
    <property type="term" value="P:quinolinate catabolic process"/>
    <property type="evidence" value="ECO:0007669"/>
    <property type="project" value="TreeGrafter"/>
</dbReference>
<evidence type="ECO:0000256" key="2">
    <source>
        <dbReference type="ARBA" id="ARBA00004893"/>
    </source>
</evidence>
<dbReference type="FunFam" id="3.20.20.70:FF:000030">
    <property type="entry name" value="Nicotinate-nucleotide pyrophosphorylase, carboxylating"/>
    <property type="match status" value="1"/>
</dbReference>
<comment type="subunit">
    <text evidence="4">Hexamer formed by 3 homodimers.</text>
</comment>
<evidence type="ECO:0000313" key="16">
    <source>
        <dbReference type="Proteomes" id="UP000568839"/>
    </source>
</evidence>
<evidence type="ECO:0000256" key="3">
    <source>
        <dbReference type="ARBA" id="ARBA00009400"/>
    </source>
</evidence>
<feature type="domain" description="Quinolinate phosphoribosyl transferase C-terminal" evidence="13">
    <location>
        <begin position="107"/>
        <end position="272"/>
    </location>
</feature>
<sequence>MNDLKVKEKLQSFFLEDIGDRDLSTNGFQEEKTTVTVVAKQAGTMAGIDLLRIGYQLLDDRIEVIYYKKDGDDLGEGDLIARITGPIAPILSGERVLLNLIQRMSGIATATNAAIRKLNDPSIQITDTRKTTPGLRIFEKYSVRCGGGVNHRYGLYDAIMIKDNHVDASGGSIHDAMQRAKAVAGPLVKIEVEVRNEQEGIEAVSAEADVIMFDNVDPTMIRSWREWVPKTIITEASGGIHSDSLPHYQGCGVNYISLGYLTHSAKALDISMIHSKEEKLHVFS</sequence>
<evidence type="ECO:0000256" key="9">
    <source>
        <dbReference type="ARBA" id="ARBA00033102"/>
    </source>
</evidence>
<evidence type="ECO:0000256" key="1">
    <source>
        <dbReference type="ARBA" id="ARBA00003237"/>
    </source>
</evidence>
<evidence type="ECO:0000256" key="7">
    <source>
        <dbReference type="ARBA" id="ARBA00022676"/>
    </source>
</evidence>
<evidence type="ECO:0000256" key="4">
    <source>
        <dbReference type="ARBA" id="ARBA00011218"/>
    </source>
</evidence>
<dbReference type="Pfam" id="PF01729">
    <property type="entry name" value="QRPTase_C"/>
    <property type="match status" value="1"/>
</dbReference>
<dbReference type="SUPFAM" id="SSF51690">
    <property type="entry name" value="Nicotinate/Quinolinate PRTase C-terminal domain-like"/>
    <property type="match status" value="1"/>
</dbReference>
<evidence type="ECO:0000256" key="12">
    <source>
        <dbReference type="PIRNR" id="PIRNR006250"/>
    </source>
</evidence>
<dbReference type="AlphaFoldDB" id="A0A841PZR8"/>
<evidence type="ECO:0000256" key="11">
    <source>
        <dbReference type="ARBA" id="ARBA00069173"/>
    </source>
</evidence>
<evidence type="ECO:0000256" key="6">
    <source>
        <dbReference type="ARBA" id="ARBA00022642"/>
    </source>
</evidence>
<evidence type="ECO:0000256" key="5">
    <source>
        <dbReference type="ARBA" id="ARBA00011944"/>
    </source>
</evidence>
<dbReference type="InterPro" id="IPR036068">
    <property type="entry name" value="Nicotinate_pribotase-like_C"/>
</dbReference>
<dbReference type="PANTHER" id="PTHR32179:SF3">
    <property type="entry name" value="NICOTINATE-NUCLEOTIDE PYROPHOSPHORYLASE [CARBOXYLATING]"/>
    <property type="match status" value="1"/>
</dbReference>
<dbReference type="InterPro" id="IPR013785">
    <property type="entry name" value="Aldolase_TIM"/>
</dbReference>
<dbReference type="InterPro" id="IPR037128">
    <property type="entry name" value="Quinolinate_PRibosylTase_N_sf"/>
</dbReference>
<protein>
    <recommendedName>
        <fullName evidence="11">Probable nicotinate-nucleotide pyrophosphorylase [carboxylating]</fullName>
        <ecNumber evidence="5">2.4.2.19</ecNumber>
    </recommendedName>
    <alternativeName>
        <fullName evidence="9">Quinolinate phosphoribosyltransferase [decarboxylating]</fullName>
    </alternativeName>
</protein>
<accession>A0A841PZR8</accession>
<keyword evidence="6" id="KW-0662">Pyridine nucleotide biosynthesis</keyword>
<dbReference type="InterPro" id="IPR027277">
    <property type="entry name" value="NadC/ModD"/>
</dbReference>
<dbReference type="EMBL" id="JACHHJ010000002">
    <property type="protein sequence ID" value="MBB6450075.1"/>
    <property type="molecule type" value="Genomic_DNA"/>
</dbReference>
<evidence type="ECO:0000313" key="15">
    <source>
        <dbReference type="EMBL" id="MBB6450075.1"/>
    </source>
</evidence>